<dbReference type="Proteomes" id="UP000002315">
    <property type="component" value="Chromosome"/>
</dbReference>
<evidence type="ECO:0000313" key="1">
    <source>
        <dbReference type="EMBL" id="ADP77719.1"/>
    </source>
</evidence>
<dbReference type="HOGENOM" id="CLU_2299336_0_0_2"/>
<organism evidence="1 2">
    <name type="scientific">Methanothermus fervidus (strain ATCC 43054 / DSM 2088 / JCM 10308 / V24 S)</name>
    <dbReference type="NCBI Taxonomy" id="523846"/>
    <lineage>
        <taxon>Archaea</taxon>
        <taxon>Methanobacteriati</taxon>
        <taxon>Methanobacteriota</taxon>
        <taxon>Methanomada group</taxon>
        <taxon>Methanobacteria</taxon>
        <taxon>Methanobacteriales</taxon>
        <taxon>Methanothermaceae</taxon>
        <taxon>Methanothermus</taxon>
    </lineage>
</organism>
<dbReference type="STRING" id="523846.Mfer_0921"/>
<dbReference type="EMBL" id="CP002278">
    <property type="protein sequence ID" value="ADP77719.1"/>
    <property type="molecule type" value="Genomic_DNA"/>
</dbReference>
<proteinExistence type="predicted"/>
<gene>
    <name evidence="1" type="ordered locus">Mfer_0921</name>
</gene>
<dbReference type="AlphaFoldDB" id="E3GZI7"/>
<name>E3GZI7_METFV</name>
<reference evidence="1 2" key="1">
    <citation type="journal article" date="2010" name="Stand. Genomic Sci.">
        <title>Complete genome sequence of Methanothermus fervidus type strain (V24S).</title>
        <authorList>
            <person name="Anderson I."/>
            <person name="Djao O.D."/>
            <person name="Misra M."/>
            <person name="Chertkov O."/>
            <person name="Nolan M."/>
            <person name="Lucas S."/>
            <person name="Lapidus A."/>
            <person name="Del Rio T.G."/>
            <person name="Tice H."/>
            <person name="Cheng J.F."/>
            <person name="Tapia R."/>
            <person name="Han C."/>
            <person name="Goodwin L."/>
            <person name="Pitluck S."/>
            <person name="Liolios K."/>
            <person name="Ivanova N."/>
            <person name="Mavromatis K."/>
            <person name="Mikhailova N."/>
            <person name="Pati A."/>
            <person name="Brambilla E."/>
            <person name="Chen A."/>
            <person name="Palaniappan K."/>
            <person name="Land M."/>
            <person name="Hauser L."/>
            <person name="Chang Y.J."/>
            <person name="Jeffries C.D."/>
            <person name="Sikorski J."/>
            <person name="Spring S."/>
            <person name="Rohde M."/>
            <person name="Eichinger K."/>
            <person name="Huber H."/>
            <person name="Wirth R."/>
            <person name="Goker M."/>
            <person name="Detter J.C."/>
            <person name="Woyke T."/>
            <person name="Bristow J."/>
            <person name="Eisen J.A."/>
            <person name="Markowitz V."/>
            <person name="Hugenholtz P."/>
            <person name="Klenk H.P."/>
            <person name="Kyrpides N.C."/>
        </authorList>
    </citation>
    <scope>NUCLEOTIDE SEQUENCE [LARGE SCALE GENOMIC DNA]</scope>
    <source>
        <strain evidence="2">ATCC 43054 / DSM 2088 / JCM 10308 / V24 S</strain>
    </source>
</reference>
<keyword evidence="2" id="KW-1185">Reference proteome</keyword>
<protein>
    <submittedName>
        <fullName evidence="1">Uncharacterized protein</fullName>
    </submittedName>
</protein>
<dbReference type="KEGG" id="mfv:Mfer_0921"/>
<sequence>MTRGVKSTAEKILKDLKEGKKFVYVKKFLNQYHFIVVYKDKDKYKIETRQVSLSEPYLREEDVNGVLKIINECIGNVKKNISNYWIVDKEKDLIFCIEKI</sequence>
<evidence type="ECO:0000313" key="2">
    <source>
        <dbReference type="Proteomes" id="UP000002315"/>
    </source>
</evidence>
<accession>E3GZI7</accession>